<proteinExistence type="predicted"/>
<dbReference type="AlphaFoldDB" id="A0A7K4HMI7"/>
<evidence type="ECO:0000313" key="1">
    <source>
        <dbReference type="EMBL" id="NVO66150.1"/>
    </source>
</evidence>
<name>A0A7K4HMI7_9EURY</name>
<sequence length="142" mass="16246">MESDKMMENIDPRIARGEGKIFNAPAGIFPDLIVQGDSGSTCRTPEMGFSLFFKISERNFIAERAYVNAIRRRESRIGLIQSGEHSFIEFLSFKGIISPRCSPLLLYIRDISVSKSHAERFLGHVPLNDNIIFKYSLRFKDR</sequence>
<organism evidence="1 2">
    <name type="scientific">Methanofollis tationis</name>
    <dbReference type="NCBI Taxonomy" id="81417"/>
    <lineage>
        <taxon>Archaea</taxon>
        <taxon>Methanobacteriati</taxon>
        <taxon>Methanobacteriota</taxon>
        <taxon>Stenosarchaea group</taxon>
        <taxon>Methanomicrobia</taxon>
        <taxon>Methanomicrobiales</taxon>
        <taxon>Methanomicrobiaceae</taxon>
        <taxon>Methanofollis</taxon>
    </lineage>
</organism>
<dbReference type="EMBL" id="JABXWR010000001">
    <property type="protein sequence ID" value="NVO66150.1"/>
    <property type="molecule type" value="Genomic_DNA"/>
</dbReference>
<keyword evidence="2" id="KW-1185">Reference proteome</keyword>
<protein>
    <submittedName>
        <fullName evidence="1">Uncharacterized protein</fullName>
    </submittedName>
</protein>
<dbReference type="Proteomes" id="UP000570823">
    <property type="component" value="Unassembled WGS sequence"/>
</dbReference>
<evidence type="ECO:0000313" key="2">
    <source>
        <dbReference type="Proteomes" id="UP000570823"/>
    </source>
</evidence>
<dbReference type="RefSeq" id="WP_176787834.1">
    <property type="nucleotide sequence ID" value="NZ_JABXWR010000001.1"/>
</dbReference>
<accession>A0A7K4HMI7</accession>
<reference evidence="1 2" key="1">
    <citation type="submission" date="2020-06" db="EMBL/GenBank/DDBJ databases">
        <title>Methanofollis fontis sp. nov., a methanogen isolated from marine sediments near a cold seep at Four-Way Closure Ridge offshore southwestern Taiwan.</title>
        <authorList>
            <person name="Chen S.-C."/>
            <person name="Teng N.-H."/>
            <person name="Lin Y.-S."/>
            <person name="Lai M.-C."/>
            <person name="Chen H.-H."/>
            <person name="Wang C.-C."/>
        </authorList>
    </citation>
    <scope>NUCLEOTIDE SEQUENCE [LARGE SCALE GENOMIC DNA]</scope>
    <source>
        <strain evidence="1 2">DSM 2702</strain>
    </source>
</reference>
<comment type="caution">
    <text evidence="1">The sequence shown here is derived from an EMBL/GenBank/DDBJ whole genome shotgun (WGS) entry which is preliminary data.</text>
</comment>
<gene>
    <name evidence="1" type="ORF">HWN36_02205</name>
</gene>